<accession>A0AAE0FPA7</accession>
<keyword evidence="2" id="KW-1185">Reference proteome</keyword>
<protein>
    <submittedName>
        <fullName evidence="1">Uncharacterized protein</fullName>
    </submittedName>
</protein>
<dbReference type="Proteomes" id="UP001190700">
    <property type="component" value="Unassembled WGS sequence"/>
</dbReference>
<proteinExistence type="predicted"/>
<reference evidence="1 2" key="1">
    <citation type="journal article" date="2015" name="Genome Biol. Evol.">
        <title>Comparative Genomics of a Bacterivorous Green Alga Reveals Evolutionary Causalities and Consequences of Phago-Mixotrophic Mode of Nutrition.</title>
        <authorList>
            <person name="Burns J.A."/>
            <person name="Paasch A."/>
            <person name="Narechania A."/>
            <person name="Kim E."/>
        </authorList>
    </citation>
    <scope>NUCLEOTIDE SEQUENCE [LARGE SCALE GENOMIC DNA]</scope>
    <source>
        <strain evidence="1 2">PLY_AMNH</strain>
    </source>
</reference>
<evidence type="ECO:0000313" key="2">
    <source>
        <dbReference type="Proteomes" id="UP001190700"/>
    </source>
</evidence>
<comment type="caution">
    <text evidence="1">The sequence shown here is derived from an EMBL/GenBank/DDBJ whole genome shotgun (WGS) entry which is preliminary data.</text>
</comment>
<dbReference type="AlphaFoldDB" id="A0AAE0FPA7"/>
<evidence type="ECO:0000313" key="1">
    <source>
        <dbReference type="EMBL" id="KAK3263527.1"/>
    </source>
</evidence>
<dbReference type="EMBL" id="LGRX02015320">
    <property type="protein sequence ID" value="KAK3263527.1"/>
    <property type="molecule type" value="Genomic_DNA"/>
</dbReference>
<gene>
    <name evidence="1" type="ORF">CYMTET_27675</name>
</gene>
<sequence>MGEEEEEEEGRIGSAPLLDVHLRVWSYIECLDEPPDLEYHEAASKRSLSWASAGLERLGLREEKWRRSVGRLLNQHGVRFCPASRDSAWENGDLRAVHQELGIEALSRTLRPAWLVFRGGMRLRVHLHEQKTLEDEGRTVIVPVTRLDNAVRVLGSFFDSYEGQYFWWQCWEMTRRLLQNKAVRSLHFLTRVFDKETDMNEDEPKVEQNKLASSIINAYVINA</sequence>
<organism evidence="1 2">
    <name type="scientific">Cymbomonas tetramitiformis</name>
    <dbReference type="NCBI Taxonomy" id="36881"/>
    <lineage>
        <taxon>Eukaryota</taxon>
        <taxon>Viridiplantae</taxon>
        <taxon>Chlorophyta</taxon>
        <taxon>Pyramimonadophyceae</taxon>
        <taxon>Pyramimonadales</taxon>
        <taxon>Pyramimonadaceae</taxon>
        <taxon>Cymbomonas</taxon>
    </lineage>
</organism>
<name>A0AAE0FPA7_9CHLO</name>